<dbReference type="AlphaFoldDB" id="A0A5K7SC81"/>
<evidence type="ECO:0000313" key="3">
    <source>
        <dbReference type="Proteomes" id="UP001193389"/>
    </source>
</evidence>
<organism evidence="2 3">
    <name type="scientific">Aquipluma nitroreducens</name>
    <dbReference type="NCBI Taxonomy" id="2010828"/>
    <lineage>
        <taxon>Bacteria</taxon>
        <taxon>Pseudomonadati</taxon>
        <taxon>Bacteroidota</taxon>
        <taxon>Bacteroidia</taxon>
        <taxon>Marinilabiliales</taxon>
        <taxon>Prolixibacteraceae</taxon>
        <taxon>Aquipluma</taxon>
    </lineage>
</organism>
<keyword evidence="3" id="KW-1185">Reference proteome</keyword>
<dbReference type="EMBL" id="AP018694">
    <property type="protein sequence ID" value="BBE19067.1"/>
    <property type="molecule type" value="Genomic_DNA"/>
</dbReference>
<dbReference type="InterPro" id="IPR011051">
    <property type="entry name" value="RmlC_Cupin_sf"/>
</dbReference>
<proteinExistence type="predicted"/>
<dbReference type="InterPro" id="IPR013096">
    <property type="entry name" value="Cupin_2"/>
</dbReference>
<evidence type="ECO:0000313" key="2">
    <source>
        <dbReference type="EMBL" id="BBE19067.1"/>
    </source>
</evidence>
<dbReference type="KEGG" id="anf:AQPE_3240"/>
<protein>
    <submittedName>
        <fullName evidence="2">Cupin 2 conserved barrel domain protein</fullName>
    </submittedName>
</protein>
<feature type="domain" description="Cupin type-2" evidence="1">
    <location>
        <begin position="33"/>
        <end position="92"/>
    </location>
</feature>
<dbReference type="Pfam" id="PF07883">
    <property type="entry name" value="Cupin_2"/>
    <property type="match status" value="1"/>
</dbReference>
<accession>A0A5K7SC81</accession>
<reference evidence="2" key="1">
    <citation type="journal article" date="2020" name="Int. J. Syst. Evol. Microbiol.">
        <title>Aquipluma nitroreducens gen. nov. sp. nov., a novel facultatively anaerobic bacterium isolated from a freshwater lake.</title>
        <authorList>
            <person name="Watanabe M."/>
            <person name="Kojima H."/>
            <person name="Fukui M."/>
        </authorList>
    </citation>
    <scope>NUCLEOTIDE SEQUENCE</scope>
    <source>
        <strain evidence="2">MeG22</strain>
    </source>
</reference>
<dbReference type="RefSeq" id="WP_318347340.1">
    <property type="nucleotide sequence ID" value="NZ_AP018694.1"/>
</dbReference>
<dbReference type="Gene3D" id="2.60.120.10">
    <property type="entry name" value="Jelly Rolls"/>
    <property type="match status" value="1"/>
</dbReference>
<dbReference type="InterPro" id="IPR014710">
    <property type="entry name" value="RmlC-like_jellyroll"/>
</dbReference>
<dbReference type="Proteomes" id="UP001193389">
    <property type="component" value="Chromosome"/>
</dbReference>
<gene>
    <name evidence="2" type="ORF">AQPE_3240</name>
</gene>
<evidence type="ECO:0000259" key="1">
    <source>
        <dbReference type="Pfam" id="PF07883"/>
    </source>
</evidence>
<dbReference type="SUPFAM" id="SSF51182">
    <property type="entry name" value="RmlC-like cupins"/>
    <property type="match status" value="1"/>
</dbReference>
<sequence>MLNSHFKFAYNQIDDDVQIKILHHDDSMIMTEFMIKKGAILPEHVHQSDHSAYLLQGKIRVITGDIISEFVKGDSWCMKKNTCHHTEALENSIVLEVFSHDGDIEGFGIRQSSVQEER</sequence>
<name>A0A5K7SC81_9BACT</name>